<evidence type="ECO:0000256" key="2">
    <source>
        <dbReference type="ARBA" id="ARBA00004496"/>
    </source>
</evidence>
<dbReference type="FunFam" id="1.10.40.30:FF:000001">
    <property type="entry name" value="Argininosuccinate lyase"/>
    <property type="match status" value="1"/>
</dbReference>
<evidence type="ECO:0000256" key="5">
    <source>
        <dbReference type="ARBA" id="ARBA00012338"/>
    </source>
</evidence>
<sequence>MTKKLWGGRFQKSAEEWVDEFGASISFDQELVFEDIEGSIAHVTMLGETGILTKEEMDQIKTGLEVLKKKAEAGEIEYSTSLEDIHLNLEKALIDSIGPVGGKLHTGRSRNDQVATDMHLYLKKQVKEIIGLISQFQSVLVEKADKHKETIAPGYTHLQRAQPISFGHHLMTYFWMLQRDKERYQEGLKRIDVSPLGAGALAGTTFPIDRKRSAELLGFSAVYQNSIDAVSDRDFILEFLSASSILMMHMSRFAEEIILWSSQEFRFVEMDDTFSTGSSIMPQKKNPDMAELIRGKTGRVYGNLFSLLTILKGIPLAYNKDMQEDKEGMFDTVHTVLGSLKIFAGMVDTMTVNEDRMKDAVNNDFSNATELADYLAAKGIPFREAHEITGKLVFTCIQKNCFLLDLSMEELKEASNVIEEDIYGVLSPYEAVKRRKSLGGTGFDQVEKQIQAAKELLK</sequence>
<evidence type="ECO:0000259" key="12">
    <source>
        <dbReference type="Pfam" id="PF14698"/>
    </source>
</evidence>
<dbReference type="GO" id="GO:0004056">
    <property type="term" value="F:argininosuccinate lyase activity"/>
    <property type="evidence" value="ECO:0007669"/>
    <property type="project" value="UniProtKB-UniRule"/>
</dbReference>
<dbReference type="Proteomes" id="UP000076935">
    <property type="component" value="Unassembled WGS sequence"/>
</dbReference>
<evidence type="ECO:0000256" key="7">
    <source>
        <dbReference type="ARBA" id="ARBA00022571"/>
    </source>
</evidence>
<keyword evidence="14" id="KW-1185">Reference proteome</keyword>
<accession>A0A177LBD4</accession>
<dbReference type="PRINTS" id="PR00149">
    <property type="entry name" value="FUMRATELYASE"/>
</dbReference>
<comment type="catalytic activity">
    <reaction evidence="1 10">
        <text>2-(N(omega)-L-arginino)succinate = fumarate + L-arginine</text>
        <dbReference type="Rhea" id="RHEA:24020"/>
        <dbReference type="ChEBI" id="CHEBI:29806"/>
        <dbReference type="ChEBI" id="CHEBI:32682"/>
        <dbReference type="ChEBI" id="CHEBI:57472"/>
        <dbReference type="EC" id="4.3.2.1"/>
    </reaction>
</comment>
<evidence type="ECO:0000256" key="8">
    <source>
        <dbReference type="ARBA" id="ARBA00022605"/>
    </source>
</evidence>
<dbReference type="PRINTS" id="PR00145">
    <property type="entry name" value="ARGSUCLYASE"/>
</dbReference>
<evidence type="ECO:0000256" key="3">
    <source>
        <dbReference type="ARBA" id="ARBA00004941"/>
    </source>
</evidence>
<evidence type="ECO:0000256" key="1">
    <source>
        <dbReference type="ARBA" id="ARBA00000985"/>
    </source>
</evidence>
<dbReference type="InterPro" id="IPR000362">
    <property type="entry name" value="Fumarate_lyase_fam"/>
</dbReference>
<evidence type="ECO:0000256" key="9">
    <source>
        <dbReference type="ARBA" id="ARBA00023239"/>
    </source>
</evidence>
<evidence type="ECO:0000256" key="10">
    <source>
        <dbReference type="HAMAP-Rule" id="MF_00006"/>
    </source>
</evidence>
<dbReference type="FunFam" id="1.20.200.10:FF:000006">
    <property type="entry name" value="Argininosuccinate lyase"/>
    <property type="match status" value="1"/>
</dbReference>
<dbReference type="PANTHER" id="PTHR43814:SF1">
    <property type="entry name" value="ARGININOSUCCINATE LYASE"/>
    <property type="match status" value="1"/>
</dbReference>
<comment type="similarity">
    <text evidence="10">Belongs to the lyase 1 family. Argininosuccinate lyase subfamily.</text>
</comment>
<keyword evidence="6 10" id="KW-0963">Cytoplasm</keyword>
<dbReference type="InterPro" id="IPR029419">
    <property type="entry name" value="Arg_succ_lyase_C"/>
</dbReference>
<keyword evidence="7 10" id="KW-0055">Arginine biosynthesis</keyword>
<dbReference type="InterPro" id="IPR008948">
    <property type="entry name" value="L-Aspartase-like"/>
</dbReference>
<comment type="subcellular location">
    <subcellularLocation>
        <location evidence="2 10">Cytoplasm</location>
    </subcellularLocation>
</comment>
<evidence type="ECO:0000256" key="4">
    <source>
        <dbReference type="ARBA" id="ARBA00005552"/>
    </source>
</evidence>
<name>A0A177LBD4_9BACI</name>
<dbReference type="InterPro" id="IPR020557">
    <property type="entry name" value="Fumarate_lyase_CS"/>
</dbReference>
<protein>
    <recommendedName>
        <fullName evidence="5 10">Argininosuccinate lyase</fullName>
        <shortName evidence="10">ASAL</shortName>
        <ecNumber evidence="5 10">4.3.2.1</ecNumber>
    </recommendedName>
    <alternativeName>
        <fullName evidence="10">Arginosuccinase</fullName>
    </alternativeName>
</protein>
<proteinExistence type="inferred from homology"/>
<keyword evidence="9 10" id="KW-0456">Lyase</keyword>
<gene>
    <name evidence="10" type="primary">argH</name>
    <name evidence="13" type="ORF">AWH49_08105</name>
</gene>
<comment type="caution">
    <text evidence="13">The sequence shown here is derived from an EMBL/GenBank/DDBJ whole genome shotgun (WGS) entry which is preliminary data.</text>
</comment>
<dbReference type="CDD" id="cd01359">
    <property type="entry name" value="Argininosuccinate_lyase"/>
    <property type="match status" value="1"/>
</dbReference>
<comment type="pathway">
    <text evidence="3 10">Amino-acid biosynthesis; L-arginine biosynthesis; L-arginine from L-ornithine and carbamoyl phosphate: step 3/3.</text>
</comment>
<comment type="similarity">
    <text evidence="4">In the N-terminal section; belongs to the lyase 1 family. Argininosuccinate lyase subfamily.</text>
</comment>
<reference evidence="13 14" key="1">
    <citation type="submission" date="2016-01" db="EMBL/GenBank/DDBJ databases">
        <title>Investigation of taxonomic status of Bacillus aminovorans.</title>
        <authorList>
            <person name="Verma A."/>
            <person name="Pal Y."/>
            <person name="Krishnamurthi S."/>
        </authorList>
    </citation>
    <scope>NUCLEOTIDE SEQUENCE [LARGE SCALE GENOMIC DNA]</scope>
    <source>
        <strain evidence="13 14">DSM 1314</strain>
    </source>
</reference>
<dbReference type="GO" id="GO:0042450">
    <property type="term" value="P:L-arginine biosynthetic process via ornithine"/>
    <property type="evidence" value="ECO:0007669"/>
    <property type="project" value="UniProtKB-UniRule"/>
</dbReference>
<dbReference type="STRING" id="29332.AWH48_06040"/>
<dbReference type="GO" id="GO:0005829">
    <property type="term" value="C:cytosol"/>
    <property type="evidence" value="ECO:0007669"/>
    <property type="project" value="TreeGrafter"/>
</dbReference>
<dbReference type="NCBIfam" id="TIGR00838">
    <property type="entry name" value="argH"/>
    <property type="match status" value="1"/>
</dbReference>
<feature type="domain" description="Fumarate lyase N-terminal" evidence="11">
    <location>
        <begin position="8"/>
        <end position="302"/>
    </location>
</feature>
<dbReference type="HAMAP" id="MF_00006">
    <property type="entry name" value="Arg_succ_lyase"/>
    <property type="match status" value="1"/>
</dbReference>
<keyword evidence="8 10" id="KW-0028">Amino-acid biosynthesis</keyword>
<dbReference type="PANTHER" id="PTHR43814">
    <property type="entry name" value="ARGININOSUCCINATE LYASE"/>
    <property type="match status" value="1"/>
</dbReference>
<dbReference type="Gene3D" id="1.10.275.10">
    <property type="entry name" value="Fumarase/aspartase (N-terminal domain)"/>
    <property type="match status" value="1"/>
</dbReference>
<evidence type="ECO:0000313" key="14">
    <source>
        <dbReference type="Proteomes" id="UP000076935"/>
    </source>
</evidence>
<dbReference type="Pfam" id="PF14698">
    <property type="entry name" value="ASL_C2"/>
    <property type="match status" value="1"/>
</dbReference>
<dbReference type="InterPro" id="IPR024083">
    <property type="entry name" value="Fumarase/histidase_N"/>
</dbReference>
<dbReference type="Pfam" id="PF00206">
    <property type="entry name" value="Lyase_1"/>
    <property type="match status" value="1"/>
</dbReference>
<evidence type="ECO:0000313" key="13">
    <source>
        <dbReference type="EMBL" id="OAH62627.1"/>
    </source>
</evidence>
<dbReference type="InterPro" id="IPR022761">
    <property type="entry name" value="Fumarate_lyase_N"/>
</dbReference>
<dbReference type="AlphaFoldDB" id="A0A177LBD4"/>
<feature type="domain" description="Argininosuccinate lyase C-terminal" evidence="12">
    <location>
        <begin position="365"/>
        <end position="433"/>
    </location>
</feature>
<dbReference type="FunFam" id="1.10.275.10:FF:000002">
    <property type="entry name" value="Argininosuccinate lyase"/>
    <property type="match status" value="1"/>
</dbReference>
<dbReference type="Gene3D" id="1.10.40.30">
    <property type="entry name" value="Fumarase/aspartase (C-terminal domain)"/>
    <property type="match status" value="1"/>
</dbReference>
<dbReference type="Gene3D" id="1.20.200.10">
    <property type="entry name" value="Fumarase/aspartase (Central domain)"/>
    <property type="match status" value="1"/>
</dbReference>
<dbReference type="UniPathway" id="UPA00068">
    <property type="reaction ID" value="UER00114"/>
</dbReference>
<dbReference type="EC" id="4.3.2.1" evidence="5 10"/>
<dbReference type="EMBL" id="LQWY01000005">
    <property type="protein sequence ID" value="OAH62627.1"/>
    <property type="molecule type" value="Genomic_DNA"/>
</dbReference>
<dbReference type="SUPFAM" id="SSF48557">
    <property type="entry name" value="L-aspartase-like"/>
    <property type="match status" value="1"/>
</dbReference>
<dbReference type="RefSeq" id="WP_034286321.1">
    <property type="nucleotide sequence ID" value="NZ_JBCNAN010000033.1"/>
</dbReference>
<dbReference type="InterPro" id="IPR009049">
    <property type="entry name" value="Argininosuccinate_lyase"/>
</dbReference>
<dbReference type="PROSITE" id="PS00163">
    <property type="entry name" value="FUMARATE_LYASES"/>
    <property type="match status" value="1"/>
</dbReference>
<evidence type="ECO:0000256" key="6">
    <source>
        <dbReference type="ARBA" id="ARBA00022490"/>
    </source>
</evidence>
<evidence type="ECO:0000259" key="11">
    <source>
        <dbReference type="Pfam" id="PF00206"/>
    </source>
</evidence>
<organism evidence="13 14">
    <name type="scientific">Domibacillus aminovorans</name>
    <dbReference type="NCBI Taxonomy" id="29332"/>
    <lineage>
        <taxon>Bacteria</taxon>
        <taxon>Bacillati</taxon>
        <taxon>Bacillota</taxon>
        <taxon>Bacilli</taxon>
        <taxon>Bacillales</taxon>
        <taxon>Bacillaceae</taxon>
        <taxon>Domibacillus</taxon>
    </lineage>
</organism>